<evidence type="ECO:0000256" key="2">
    <source>
        <dbReference type="ARBA" id="ARBA00022649"/>
    </source>
</evidence>
<keyword evidence="4" id="KW-0547">Nucleotide-binding</keyword>
<evidence type="ECO:0000256" key="5">
    <source>
        <dbReference type="ARBA" id="ARBA00022801"/>
    </source>
</evidence>
<dbReference type="GO" id="GO:0000166">
    <property type="term" value="F:nucleotide binding"/>
    <property type="evidence" value="ECO:0007669"/>
    <property type="project" value="UniProtKB-KW"/>
</dbReference>
<gene>
    <name evidence="6" type="ORF">ABEG18_00280</name>
</gene>
<dbReference type="InterPro" id="IPR051813">
    <property type="entry name" value="HepT_RNase_toxin"/>
</dbReference>
<protein>
    <submittedName>
        <fullName evidence="6">HepT-like ribonuclease domain-containing protein</fullName>
    </submittedName>
</protein>
<evidence type="ECO:0000256" key="3">
    <source>
        <dbReference type="ARBA" id="ARBA00022722"/>
    </source>
</evidence>
<keyword evidence="3" id="KW-0540">Nuclease</keyword>
<dbReference type="EMBL" id="CP157484">
    <property type="protein sequence ID" value="XBO39262.1"/>
    <property type="molecule type" value="Genomic_DNA"/>
</dbReference>
<evidence type="ECO:0000256" key="4">
    <source>
        <dbReference type="ARBA" id="ARBA00022741"/>
    </source>
</evidence>
<accession>A0AAU7JFR9</accession>
<reference evidence="6" key="1">
    <citation type="submission" date="2024-05" db="EMBL/GenBank/DDBJ databases">
        <authorList>
            <person name="Kim S."/>
            <person name="Heo J."/>
            <person name="Choi H."/>
            <person name="Choi Y."/>
            <person name="Kwon S.-W."/>
            <person name="Kim Y."/>
        </authorList>
    </citation>
    <scope>NUCLEOTIDE SEQUENCE</scope>
    <source>
        <strain evidence="6">KACC 23698</strain>
    </source>
</reference>
<organism evidence="6">
    <name type="scientific">Alsobacter sp. KACC 23698</name>
    <dbReference type="NCBI Taxonomy" id="3149229"/>
    <lineage>
        <taxon>Bacteria</taxon>
        <taxon>Pseudomonadati</taxon>
        <taxon>Pseudomonadota</taxon>
        <taxon>Alphaproteobacteria</taxon>
        <taxon>Hyphomicrobiales</taxon>
        <taxon>Alsobacteraceae</taxon>
        <taxon>Alsobacter</taxon>
    </lineage>
</organism>
<name>A0AAU7JFR9_9HYPH</name>
<evidence type="ECO:0000256" key="1">
    <source>
        <dbReference type="ARBA" id="ARBA00022553"/>
    </source>
</evidence>
<dbReference type="GO" id="GO:0016787">
    <property type="term" value="F:hydrolase activity"/>
    <property type="evidence" value="ECO:0007669"/>
    <property type="project" value="UniProtKB-KW"/>
</dbReference>
<dbReference type="RefSeq" id="WP_406856101.1">
    <property type="nucleotide sequence ID" value="NZ_CP157484.1"/>
</dbReference>
<proteinExistence type="predicted"/>
<dbReference type="PANTHER" id="PTHR34139:SF1">
    <property type="entry name" value="RNASE MJ1380-RELATED"/>
    <property type="match status" value="1"/>
</dbReference>
<keyword evidence="5" id="KW-0378">Hydrolase</keyword>
<dbReference type="InterPro" id="IPR008201">
    <property type="entry name" value="HepT-like"/>
</dbReference>
<keyword evidence="2" id="KW-1277">Toxin-antitoxin system</keyword>
<keyword evidence="1" id="KW-0597">Phosphoprotein</keyword>
<dbReference type="AlphaFoldDB" id="A0AAU7JFR9"/>
<dbReference type="GO" id="GO:0110001">
    <property type="term" value="C:toxin-antitoxin complex"/>
    <property type="evidence" value="ECO:0007669"/>
    <property type="project" value="InterPro"/>
</dbReference>
<evidence type="ECO:0000313" key="6">
    <source>
        <dbReference type="EMBL" id="XBO39262.1"/>
    </source>
</evidence>
<dbReference type="GO" id="GO:0004540">
    <property type="term" value="F:RNA nuclease activity"/>
    <property type="evidence" value="ECO:0007669"/>
    <property type="project" value="InterPro"/>
</dbReference>
<dbReference type="PANTHER" id="PTHR34139">
    <property type="entry name" value="UPF0331 PROTEIN MJ0127"/>
    <property type="match status" value="1"/>
</dbReference>
<sequence length="127" mass="14262">MRGGDPGLYIELMAKAARDAIIFVEGLSDQDFLIDEKTQHAVSMCLIVIGENAKRLFAVAPDAMRGHDDIPWISMARMRDRIAHGYEDLHMGVIWKTVRDDLPPLVKALETMLLSYPDPESSTHDRA</sequence>
<dbReference type="Pfam" id="PF01934">
    <property type="entry name" value="HepT-like"/>
    <property type="match status" value="1"/>
</dbReference>